<dbReference type="SMART" id="SM00184">
    <property type="entry name" value="RING"/>
    <property type="match status" value="1"/>
</dbReference>
<evidence type="ECO:0000256" key="16">
    <source>
        <dbReference type="ARBA" id="ARBA00023136"/>
    </source>
</evidence>
<evidence type="ECO:0000259" key="21">
    <source>
        <dbReference type="PROSITE" id="PS50089"/>
    </source>
</evidence>
<evidence type="ECO:0000256" key="2">
    <source>
        <dbReference type="ARBA" id="ARBA00004585"/>
    </source>
</evidence>
<comment type="pathway">
    <text evidence="3">Protein modification; protein ubiquitination.</text>
</comment>
<evidence type="ECO:0000256" key="3">
    <source>
        <dbReference type="ARBA" id="ARBA00004906"/>
    </source>
</evidence>
<evidence type="ECO:0000256" key="5">
    <source>
        <dbReference type="ARBA" id="ARBA00012483"/>
    </source>
</evidence>
<keyword evidence="9" id="KW-0812">Transmembrane</keyword>
<evidence type="ECO:0000256" key="18">
    <source>
        <dbReference type="ARBA" id="ARBA00041230"/>
    </source>
</evidence>
<dbReference type="Gene3D" id="3.30.40.10">
    <property type="entry name" value="Zinc/RING finger domain, C3HC4 (zinc finger)"/>
    <property type="match status" value="1"/>
</dbReference>
<evidence type="ECO:0000256" key="20">
    <source>
        <dbReference type="SAM" id="MobiDB-lite"/>
    </source>
</evidence>
<evidence type="ECO:0000256" key="19">
    <source>
        <dbReference type="PROSITE-ProRule" id="PRU00175"/>
    </source>
</evidence>
<dbReference type="PANTHER" id="PTHR23350:SF0">
    <property type="entry name" value="PEROXISOME BIOGENESIS FACTOR 10"/>
    <property type="match status" value="1"/>
</dbReference>
<comment type="similarity">
    <text evidence="4">Belongs to the pex2/pex10/pex12 family.</text>
</comment>
<evidence type="ECO:0000256" key="12">
    <source>
        <dbReference type="ARBA" id="ARBA00022786"/>
    </source>
</evidence>
<feature type="region of interest" description="Disordered" evidence="20">
    <location>
        <begin position="1"/>
        <end position="21"/>
    </location>
</feature>
<evidence type="ECO:0000256" key="8">
    <source>
        <dbReference type="ARBA" id="ARBA00022679"/>
    </source>
</evidence>
<comment type="subcellular location">
    <subcellularLocation>
        <location evidence="2">Peroxisome membrane</location>
        <topology evidence="2">Multi-pass membrane protein</topology>
    </subcellularLocation>
</comment>
<keyword evidence="15" id="KW-1133">Transmembrane helix</keyword>
<keyword evidence="10" id="KW-0479">Metal-binding</keyword>
<evidence type="ECO:0000256" key="10">
    <source>
        <dbReference type="ARBA" id="ARBA00022723"/>
    </source>
</evidence>
<proteinExistence type="inferred from homology"/>
<dbReference type="FunFam" id="3.30.40.10:FF:000395">
    <property type="entry name" value="Putative Peroxisome biosynthesis protein (Peroxin-10)"/>
    <property type="match status" value="1"/>
</dbReference>
<dbReference type="InterPro" id="IPR006845">
    <property type="entry name" value="Pex_N"/>
</dbReference>
<dbReference type="GO" id="GO:0008270">
    <property type="term" value="F:zinc ion binding"/>
    <property type="evidence" value="ECO:0007669"/>
    <property type="project" value="UniProtKB-KW"/>
</dbReference>
<evidence type="ECO:0000256" key="6">
    <source>
        <dbReference type="ARBA" id="ARBA00022448"/>
    </source>
</evidence>
<dbReference type="InterPro" id="IPR013083">
    <property type="entry name" value="Znf_RING/FYVE/PHD"/>
</dbReference>
<dbReference type="STRING" id="1441469.A0A225B5Z4"/>
<feature type="domain" description="RING-type" evidence="21">
    <location>
        <begin position="342"/>
        <end position="380"/>
    </location>
</feature>
<keyword evidence="16" id="KW-0472">Membrane</keyword>
<evidence type="ECO:0000256" key="9">
    <source>
        <dbReference type="ARBA" id="ARBA00022692"/>
    </source>
</evidence>
<keyword evidence="13" id="KW-0862">Zinc</keyword>
<keyword evidence="7" id="KW-0962">Peroxisome biogenesis</keyword>
<dbReference type="GO" id="GO:0005778">
    <property type="term" value="C:peroxisomal membrane"/>
    <property type="evidence" value="ECO:0007669"/>
    <property type="project" value="UniProtKB-SubCell"/>
</dbReference>
<dbReference type="RefSeq" id="XP_020121448.1">
    <property type="nucleotide sequence ID" value="XM_020266234.1"/>
</dbReference>
<comment type="caution">
    <text evidence="22">The sequence shown here is derived from an EMBL/GenBank/DDBJ whole genome shotgun (WGS) entry which is preliminary data.</text>
</comment>
<evidence type="ECO:0000256" key="15">
    <source>
        <dbReference type="ARBA" id="ARBA00022989"/>
    </source>
</evidence>
<dbReference type="PROSITE" id="PS50089">
    <property type="entry name" value="ZF_RING_2"/>
    <property type="match status" value="1"/>
</dbReference>
<dbReference type="AlphaFoldDB" id="A0A225B5Z4"/>
<evidence type="ECO:0000256" key="17">
    <source>
        <dbReference type="ARBA" id="ARBA00023140"/>
    </source>
</evidence>
<keyword evidence="17" id="KW-0576">Peroxisome</keyword>
<evidence type="ECO:0000256" key="13">
    <source>
        <dbReference type="ARBA" id="ARBA00022833"/>
    </source>
</evidence>
<dbReference type="CDD" id="cd16527">
    <property type="entry name" value="RING-HC_PEX10"/>
    <property type="match status" value="1"/>
</dbReference>
<dbReference type="Proteomes" id="UP000214365">
    <property type="component" value="Unassembled WGS sequence"/>
</dbReference>
<dbReference type="EC" id="2.3.2.27" evidence="5"/>
<dbReference type="InterPro" id="IPR001841">
    <property type="entry name" value="Znf_RING"/>
</dbReference>
<evidence type="ECO:0000313" key="22">
    <source>
        <dbReference type="EMBL" id="OKL61327.1"/>
    </source>
</evidence>
<dbReference type="SUPFAM" id="SSF57850">
    <property type="entry name" value="RING/U-box"/>
    <property type="match status" value="1"/>
</dbReference>
<dbReference type="InterPro" id="IPR017907">
    <property type="entry name" value="Znf_RING_CS"/>
</dbReference>
<comment type="catalytic activity">
    <reaction evidence="1">
        <text>S-ubiquitinyl-[E2 ubiquitin-conjugating enzyme]-L-cysteine + [acceptor protein]-L-lysine = [E2 ubiquitin-conjugating enzyme]-L-cysteine + N(6)-ubiquitinyl-[acceptor protein]-L-lysine.</text>
        <dbReference type="EC" id="2.3.2.27"/>
    </reaction>
</comment>
<organism evidence="22 23">
    <name type="scientific">Talaromyces atroroseus</name>
    <dbReference type="NCBI Taxonomy" id="1441469"/>
    <lineage>
        <taxon>Eukaryota</taxon>
        <taxon>Fungi</taxon>
        <taxon>Dikarya</taxon>
        <taxon>Ascomycota</taxon>
        <taxon>Pezizomycotina</taxon>
        <taxon>Eurotiomycetes</taxon>
        <taxon>Eurotiomycetidae</taxon>
        <taxon>Eurotiales</taxon>
        <taxon>Trichocomaceae</taxon>
        <taxon>Talaromyces</taxon>
        <taxon>Talaromyces sect. Trachyspermi</taxon>
    </lineage>
</organism>
<sequence>MADKTSDNNNTSSDSPSTAAAAAPTSRFFPFATSPDIIRSYEKDSFIVSTLTNQSQSIIRSIKGARYAHGNADTIKNLTEILYFSLTTLIGNRTLGEEYCDVVQLEVDTLQLPALLRRLGYIVSSIIIPWVLSRSLPSVRQRVRAKLERSIARQRAKEALKSSLLQHENKKNRNYSNSERNNKNKPPLFSRLRVQEYLLEHLDSLTSPSHFYALSLATFYFTGAYYHLSKRVWGLRYVFTKQIGDSEQRVGYEVLGVLLVLQMTIQGIVHVRDTIQSFQNENEKTIAIVEKEKDKDNKPTLLSSVQNPASIPALATSTTARYDLSENPTAISWIPEGQHRKCTLCLEQFKDPSVTTCGHVFCWMCVRDWVREKPECPLCRQEVLPSKILPVRG</sequence>
<reference evidence="22 23" key="1">
    <citation type="submission" date="2015-06" db="EMBL/GenBank/DDBJ databases">
        <title>Talaromyces atroroseus IBT 11181 draft genome.</title>
        <authorList>
            <person name="Rasmussen K.B."/>
            <person name="Rasmussen S."/>
            <person name="Petersen B."/>
            <person name="Sicheritz-Ponten T."/>
            <person name="Mortensen U.H."/>
            <person name="Thrane U."/>
        </authorList>
    </citation>
    <scope>NUCLEOTIDE SEQUENCE [LARGE SCALE GENOMIC DNA]</scope>
    <source>
        <strain evidence="22 23">IBT 11181</strain>
    </source>
</reference>
<dbReference type="GO" id="GO:0016567">
    <property type="term" value="P:protein ubiquitination"/>
    <property type="evidence" value="ECO:0007669"/>
    <property type="project" value="UniProtKB-ARBA"/>
</dbReference>
<keyword evidence="14" id="KW-0653">Protein transport</keyword>
<dbReference type="Pfam" id="PF04757">
    <property type="entry name" value="Pex2_Pex12"/>
    <property type="match status" value="1"/>
</dbReference>
<evidence type="ECO:0000256" key="14">
    <source>
        <dbReference type="ARBA" id="ARBA00022927"/>
    </source>
</evidence>
<accession>A0A225B5Z4</accession>
<dbReference type="PANTHER" id="PTHR23350">
    <property type="entry name" value="PEROXISOME ASSEMBLY PROTEIN 10"/>
    <property type="match status" value="1"/>
</dbReference>
<keyword evidence="23" id="KW-1185">Reference proteome</keyword>
<gene>
    <name evidence="22" type="ORF">UA08_03884</name>
</gene>
<dbReference type="GO" id="GO:0016562">
    <property type="term" value="P:protein import into peroxisome matrix, receptor recycling"/>
    <property type="evidence" value="ECO:0007669"/>
    <property type="project" value="UniProtKB-ARBA"/>
</dbReference>
<keyword evidence="6" id="KW-0813">Transport</keyword>
<keyword evidence="11 19" id="KW-0863">Zinc-finger</keyword>
<dbReference type="OrthoDB" id="6270329at2759"/>
<evidence type="ECO:0000256" key="1">
    <source>
        <dbReference type="ARBA" id="ARBA00000900"/>
    </source>
</evidence>
<evidence type="ECO:0000256" key="4">
    <source>
        <dbReference type="ARBA" id="ARBA00008704"/>
    </source>
</evidence>
<protein>
    <recommendedName>
        <fullName evidence="5">RING-type E3 ubiquitin transferase</fullName>
        <ecNumber evidence="5">2.3.2.27</ecNumber>
    </recommendedName>
    <alternativeName>
        <fullName evidence="18">Peroxin-10</fullName>
    </alternativeName>
</protein>
<evidence type="ECO:0000256" key="7">
    <source>
        <dbReference type="ARBA" id="ARBA00022593"/>
    </source>
</evidence>
<dbReference type="Pfam" id="PF13923">
    <property type="entry name" value="zf-C3HC4_2"/>
    <property type="match status" value="1"/>
</dbReference>
<dbReference type="PROSITE" id="PS00518">
    <property type="entry name" value="ZF_RING_1"/>
    <property type="match status" value="1"/>
</dbReference>
<evidence type="ECO:0000256" key="11">
    <source>
        <dbReference type="ARBA" id="ARBA00022771"/>
    </source>
</evidence>
<dbReference type="InterPro" id="IPR025654">
    <property type="entry name" value="PEX2/10"/>
</dbReference>
<dbReference type="EMBL" id="LFMY01000004">
    <property type="protein sequence ID" value="OKL61327.1"/>
    <property type="molecule type" value="Genomic_DNA"/>
</dbReference>
<evidence type="ECO:0000313" key="23">
    <source>
        <dbReference type="Proteomes" id="UP000214365"/>
    </source>
</evidence>
<keyword evidence="8" id="KW-0808">Transferase</keyword>
<feature type="compositionally biased region" description="Low complexity" evidence="20">
    <location>
        <begin position="7"/>
        <end position="21"/>
    </location>
</feature>
<dbReference type="GO" id="GO:0061630">
    <property type="term" value="F:ubiquitin protein ligase activity"/>
    <property type="evidence" value="ECO:0007669"/>
    <property type="project" value="UniProtKB-EC"/>
</dbReference>
<name>A0A225B5Z4_TALAT</name>
<keyword evidence="12" id="KW-0833">Ubl conjugation pathway</keyword>
<dbReference type="GeneID" id="31003639"/>